<dbReference type="EMBL" id="CP031222">
    <property type="protein sequence ID" value="AXI02428.1"/>
    <property type="molecule type" value="Genomic_DNA"/>
</dbReference>
<dbReference type="Pfam" id="PF00563">
    <property type="entry name" value="EAL"/>
    <property type="match status" value="1"/>
</dbReference>
<dbReference type="SMART" id="SM00052">
    <property type="entry name" value="EAL"/>
    <property type="match status" value="1"/>
</dbReference>
<dbReference type="InterPro" id="IPR035919">
    <property type="entry name" value="EAL_sf"/>
</dbReference>
<evidence type="ECO:0000259" key="1">
    <source>
        <dbReference type="PROSITE" id="PS50883"/>
    </source>
</evidence>
<gene>
    <name evidence="3" type="ORF">HYN46_06030</name>
</gene>
<evidence type="ECO:0000313" key="3">
    <source>
        <dbReference type="EMBL" id="AXI02428.1"/>
    </source>
</evidence>
<dbReference type="PROSITE" id="PS50887">
    <property type="entry name" value="GGDEF"/>
    <property type="match status" value="1"/>
</dbReference>
<dbReference type="CDD" id="cd01948">
    <property type="entry name" value="EAL"/>
    <property type="match status" value="1"/>
</dbReference>
<dbReference type="GO" id="GO:0006355">
    <property type="term" value="P:regulation of DNA-templated transcription"/>
    <property type="evidence" value="ECO:0007669"/>
    <property type="project" value="InterPro"/>
</dbReference>
<dbReference type="SUPFAM" id="SSF52172">
    <property type="entry name" value="CheY-like"/>
    <property type="match status" value="1"/>
</dbReference>
<keyword evidence="4" id="KW-1185">Reference proteome</keyword>
<dbReference type="InterPro" id="IPR035965">
    <property type="entry name" value="PAS-like_dom_sf"/>
</dbReference>
<dbReference type="CDD" id="cd01949">
    <property type="entry name" value="GGDEF"/>
    <property type="match status" value="1"/>
</dbReference>
<dbReference type="GO" id="GO:0071111">
    <property type="term" value="F:cyclic-guanylate-specific phosphodiesterase activity"/>
    <property type="evidence" value="ECO:0007669"/>
    <property type="project" value="InterPro"/>
</dbReference>
<dbReference type="PROSITE" id="PS50883">
    <property type="entry name" value="EAL"/>
    <property type="match status" value="1"/>
</dbReference>
<dbReference type="OrthoDB" id="7052318at2"/>
<dbReference type="SUPFAM" id="SSF141868">
    <property type="entry name" value="EAL domain-like"/>
    <property type="match status" value="1"/>
</dbReference>
<dbReference type="NCBIfam" id="TIGR00254">
    <property type="entry name" value="GGDEF"/>
    <property type="match status" value="1"/>
</dbReference>
<reference evidence="3 4" key="1">
    <citation type="submission" date="2018-07" db="EMBL/GenBank/DDBJ databases">
        <title>Genome sequencing of Moraxellaceae gen. HYN0046.</title>
        <authorList>
            <person name="Kim M."/>
            <person name="Yi H."/>
        </authorList>
    </citation>
    <scope>NUCLEOTIDE SEQUENCE [LARGE SCALE GENOMIC DNA]</scope>
    <source>
        <strain evidence="3 4">HYN0046</strain>
    </source>
</reference>
<organism evidence="3 4">
    <name type="scientific">Aquirhabdus parva</name>
    <dbReference type="NCBI Taxonomy" id="2283318"/>
    <lineage>
        <taxon>Bacteria</taxon>
        <taxon>Pseudomonadati</taxon>
        <taxon>Pseudomonadota</taxon>
        <taxon>Gammaproteobacteria</taxon>
        <taxon>Moraxellales</taxon>
        <taxon>Moraxellaceae</taxon>
        <taxon>Aquirhabdus</taxon>
    </lineage>
</organism>
<dbReference type="Gene3D" id="3.30.450.20">
    <property type="entry name" value="PAS domain"/>
    <property type="match status" value="1"/>
</dbReference>
<dbReference type="Proteomes" id="UP000253940">
    <property type="component" value="Chromosome"/>
</dbReference>
<protein>
    <submittedName>
        <fullName evidence="3">EAL domain-containing protein</fullName>
    </submittedName>
</protein>
<dbReference type="InterPro" id="IPR029787">
    <property type="entry name" value="Nucleotide_cyclase"/>
</dbReference>
<dbReference type="InterPro" id="IPR043128">
    <property type="entry name" value="Rev_trsase/Diguanyl_cyclase"/>
</dbReference>
<dbReference type="InterPro" id="IPR013767">
    <property type="entry name" value="PAS_fold"/>
</dbReference>
<dbReference type="AlphaFoldDB" id="A0A345P569"/>
<dbReference type="Gene3D" id="3.40.50.2300">
    <property type="match status" value="1"/>
</dbReference>
<name>A0A345P569_9GAMM</name>
<dbReference type="PANTHER" id="PTHR33121:SF23">
    <property type="entry name" value="CYCLIC DI-GMP PHOSPHODIESTERASE PDEB"/>
    <property type="match status" value="1"/>
</dbReference>
<dbReference type="Pfam" id="PF00990">
    <property type="entry name" value="GGDEF"/>
    <property type="match status" value="1"/>
</dbReference>
<dbReference type="InterPro" id="IPR000160">
    <property type="entry name" value="GGDEF_dom"/>
</dbReference>
<proteinExistence type="predicted"/>
<dbReference type="Gene3D" id="3.30.70.270">
    <property type="match status" value="1"/>
</dbReference>
<sequence>MSRKSESLRLLVVDESPAIADELTDLLKTQGIPTRIQILDDREELEKAFRHTWDIILFISGYDISYEDVMRQIQSHGLDLPVILLLSDHTSFDLNQKESANSPFFKAYTLGVSDVLPTSRPLLLIQSIRRELRNLEHRRNERNLELLLGDAERRSQLFLKNSKTAVSYIDEGVHIFANESYLELFGYESLDELIGMPVIDLVDSKDLMEFKDFLKVYTKTGRNVADFNFCGVCADGSRFEATLQIGPASFEGEPCIQMIIQHQAKANTQLLEAQLAAIERLDGLTNLGNRRAFEEALEATRDNAIKFKQQYALLFTSIDNIGQISASTGLAGSDATVQKVAEILSSQFSNAQNYRFGDSTFATLVPNTSPESISAYAQATTEQISKSLISIGNRTIQTTVSIGIAMISETSPNATELLSRAFNSADKVKLQNHGIGNGINLYNPAENASQSDQALRELLEEALEKGNFKLMFQSIYDTRNDANPLFEVYARLPLADGKIMQPDEFMPVAHRYGMESRLDRWILLNACKRLKGQLAAHPGTRLLINLSSDSLQDTSLPLLVSKLTTAIGGAENKPLILQFNESDATNYLKLARDNIHAFREKGCQVSINNFGSSMNSMSLLNHLEIDLVKIDKSFVQDLSNEENVQAVKKITANVTSHGSQVMIAYIENPTAMSKAWSMGARYLQGYYLQMPSEDMVFEG</sequence>
<dbReference type="InterPro" id="IPR001633">
    <property type="entry name" value="EAL_dom"/>
</dbReference>
<dbReference type="SUPFAM" id="SSF55785">
    <property type="entry name" value="PYP-like sensor domain (PAS domain)"/>
    <property type="match status" value="1"/>
</dbReference>
<dbReference type="SUPFAM" id="SSF55073">
    <property type="entry name" value="Nucleotide cyclase"/>
    <property type="match status" value="1"/>
</dbReference>
<feature type="domain" description="GGDEF" evidence="2">
    <location>
        <begin position="309"/>
        <end position="444"/>
    </location>
</feature>
<dbReference type="PANTHER" id="PTHR33121">
    <property type="entry name" value="CYCLIC DI-GMP PHOSPHODIESTERASE PDEF"/>
    <property type="match status" value="1"/>
</dbReference>
<dbReference type="Gene3D" id="3.20.20.450">
    <property type="entry name" value="EAL domain"/>
    <property type="match status" value="1"/>
</dbReference>
<dbReference type="InterPro" id="IPR011006">
    <property type="entry name" value="CheY-like_superfamily"/>
</dbReference>
<dbReference type="CDD" id="cd00156">
    <property type="entry name" value="REC"/>
    <property type="match status" value="1"/>
</dbReference>
<evidence type="ECO:0000259" key="2">
    <source>
        <dbReference type="PROSITE" id="PS50887"/>
    </source>
</evidence>
<feature type="domain" description="EAL" evidence="1">
    <location>
        <begin position="452"/>
        <end position="699"/>
    </location>
</feature>
<dbReference type="InterPro" id="IPR000014">
    <property type="entry name" value="PAS"/>
</dbReference>
<dbReference type="CDD" id="cd00130">
    <property type="entry name" value="PAS"/>
    <property type="match status" value="1"/>
</dbReference>
<evidence type="ECO:0000313" key="4">
    <source>
        <dbReference type="Proteomes" id="UP000253940"/>
    </source>
</evidence>
<dbReference type="SMART" id="SM00267">
    <property type="entry name" value="GGDEF"/>
    <property type="match status" value="1"/>
</dbReference>
<dbReference type="Pfam" id="PF00989">
    <property type="entry name" value="PAS"/>
    <property type="match status" value="1"/>
</dbReference>
<dbReference type="KEGG" id="mbah:HYN46_06030"/>
<dbReference type="RefSeq" id="WP_114898538.1">
    <property type="nucleotide sequence ID" value="NZ_CP031222.1"/>
</dbReference>
<dbReference type="InterPro" id="IPR050706">
    <property type="entry name" value="Cyclic-di-GMP_PDE-like"/>
</dbReference>
<dbReference type="NCBIfam" id="TIGR00229">
    <property type="entry name" value="sensory_box"/>
    <property type="match status" value="1"/>
</dbReference>
<accession>A0A345P569</accession>